<keyword evidence="2" id="KW-1185">Reference proteome</keyword>
<dbReference type="EMBL" id="JAGFBR010000012">
    <property type="protein sequence ID" value="KAH0457743.1"/>
    <property type="molecule type" value="Genomic_DNA"/>
</dbReference>
<sequence>MKDIAENINLILDGKRNNYKFLGNIQGDIVKFKDPIKCRPKGNSNIRLKGHCVKKKKPKSKI</sequence>
<dbReference type="Proteomes" id="UP000775213">
    <property type="component" value="Unassembled WGS sequence"/>
</dbReference>
<accession>A0AAV7GQC6</accession>
<comment type="caution">
    <text evidence="1">The sequence shown here is derived from an EMBL/GenBank/DDBJ whole genome shotgun (WGS) entry which is preliminary data.</text>
</comment>
<name>A0AAV7GQC6_DENCH</name>
<dbReference type="AlphaFoldDB" id="A0AAV7GQC6"/>
<evidence type="ECO:0000313" key="2">
    <source>
        <dbReference type="Proteomes" id="UP000775213"/>
    </source>
</evidence>
<reference evidence="1 2" key="1">
    <citation type="journal article" date="2021" name="Hortic Res">
        <title>Chromosome-scale assembly of the Dendrobium chrysotoxum genome enhances the understanding of orchid evolution.</title>
        <authorList>
            <person name="Zhang Y."/>
            <person name="Zhang G.Q."/>
            <person name="Zhang D."/>
            <person name="Liu X.D."/>
            <person name="Xu X.Y."/>
            <person name="Sun W.H."/>
            <person name="Yu X."/>
            <person name="Zhu X."/>
            <person name="Wang Z.W."/>
            <person name="Zhao X."/>
            <person name="Zhong W.Y."/>
            <person name="Chen H."/>
            <person name="Yin W.L."/>
            <person name="Huang T."/>
            <person name="Niu S.C."/>
            <person name="Liu Z.J."/>
        </authorList>
    </citation>
    <scope>NUCLEOTIDE SEQUENCE [LARGE SCALE GENOMIC DNA]</scope>
    <source>
        <strain evidence="1">Lindl</strain>
    </source>
</reference>
<evidence type="ECO:0000313" key="1">
    <source>
        <dbReference type="EMBL" id="KAH0457743.1"/>
    </source>
</evidence>
<gene>
    <name evidence="1" type="ORF">IEQ34_013058</name>
</gene>
<organism evidence="1 2">
    <name type="scientific">Dendrobium chrysotoxum</name>
    <name type="common">Orchid</name>
    <dbReference type="NCBI Taxonomy" id="161865"/>
    <lineage>
        <taxon>Eukaryota</taxon>
        <taxon>Viridiplantae</taxon>
        <taxon>Streptophyta</taxon>
        <taxon>Embryophyta</taxon>
        <taxon>Tracheophyta</taxon>
        <taxon>Spermatophyta</taxon>
        <taxon>Magnoliopsida</taxon>
        <taxon>Liliopsida</taxon>
        <taxon>Asparagales</taxon>
        <taxon>Orchidaceae</taxon>
        <taxon>Epidendroideae</taxon>
        <taxon>Malaxideae</taxon>
        <taxon>Dendrobiinae</taxon>
        <taxon>Dendrobium</taxon>
    </lineage>
</organism>
<protein>
    <submittedName>
        <fullName evidence="1">Uncharacterized protein</fullName>
    </submittedName>
</protein>
<proteinExistence type="predicted"/>